<protein>
    <submittedName>
        <fullName evidence="2">Glycosyltransferase</fullName>
    </submittedName>
</protein>
<evidence type="ECO:0000313" key="2">
    <source>
        <dbReference type="EMBL" id="MBX30351.1"/>
    </source>
</evidence>
<reference evidence="2" key="1">
    <citation type="submission" date="2018-02" db="EMBL/GenBank/DDBJ databases">
        <title>Rhizophora mucronata_Transcriptome.</title>
        <authorList>
            <person name="Meera S.P."/>
            <person name="Sreeshan A."/>
            <person name="Augustine A."/>
        </authorList>
    </citation>
    <scope>NUCLEOTIDE SEQUENCE</scope>
    <source>
        <tissue evidence="2">Leaf</tissue>
    </source>
</reference>
<evidence type="ECO:0000256" key="1">
    <source>
        <dbReference type="SAM" id="SignalP"/>
    </source>
</evidence>
<dbReference type="AlphaFoldDB" id="A0A2P2MJD8"/>
<feature type="chain" id="PRO_5015126980" evidence="1">
    <location>
        <begin position="18"/>
        <end position="62"/>
    </location>
</feature>
<name>A0A2P2MJD8_RHIMU</name>
<dbReference type="GO" id="GO:0016740">
    <property type="term" value="F:transferase activity"/>
    <property type="evidence" value="ECO:0007669"/>
    <property type="project" value="UniProtKB-KW"/>
</dbReference>
<accession>A0A2P2MJD8</accession>
<dbReference type="EMBL" id="GGEC01049867">
    <property type="protein sequence ID" value="MBX30351.1"/>
    <property type="molecule type" value="Transcribed_RNA"/>
</dbReference>
<sequence length="62" mass="6456">MPFVSLILLALRSIAGSQSLLSKTLGKTLAGSRAFKVGTANSASESLSSMRSTFRSSCKSCI</sequence>
<feature type="signal peptide" evidence="1">
    <location>
        <begin position="1"/>
        <end position="17"/>
    </location>
</feature>
<keyword evidence="1" id="KW-0732">Signal</keyword>
<keyword evidence="2" id="KW-0808">Transferase</keyword>
<organism evidence="2">
    <name type="scientific">Rhizophora mucronata</name>
    <name type="common">Asiatic mangrove</name>
    <dbReference type="NCBI Taxonomy" id="61149"/>
    <lineage>
        <taxon>Eukaryota</taxon>
        <taxon>Viridiplantae</taxon>
        <taxon>Streptophyta</taxon>
        <taxon>Embryophyta</taxon>
        <taxon>Tracheophyta</taxon>
        <taxon>Spermatophyta</taxon>
        <taxon>Magnoliopsida</taxon>
        <taxon>eudicotyledons</taxon>
        <taxon>Gunneridae</taxon>
        <taxon>Pentapetalae</taxon>
        <taxon>rosids</taxon>
        <taxon>fabids</taxon>
        <taxon>Malpighiales</taxon>
        <taxon>Rhizophoraceae</taxon>
        <taxon>Rhizophora</taxon>
    </lineage>
</organism>
<proteinExistence type="predicted"/>